<accession>A0A450WT39</accession>
<gene>
    <name evidence="1" type="ORF">BECKLPF1236A_GA0070988_102511</name>
    <name evidence="2" type="ORF">BECKLPF1236C_GA0070990_101161</name>
</gene>
<dbReference type="EMBL" id="CAADFM010000251">
    <property type="protein sequence ID" value="VFK20170.1"/>
    <property type="molecule type" value="Genomic_DNA"/>
</dbReference>
<name>A0A450WT39_9GAMM</name>
<evidence type="ECO:0000313" key="2">
    <source>
        <dbReference type="EMBL" id="VFK30618.1"/>
    </source>
</evidence>
<dbReference type="EMBL" id="CAADFP010000116">
    <property type="protein sequence ID" value="VFK30618.1"/>
    <property type="molecule type" value="Genomic_DNA"/>
</dbReference>
<dbReference type="AlphaFoldDB" id="A0A450WT39"/>
<reference evidence="1" key="1">
    <citation type="submission" date="2019-02" db="EMBL/GenBank/DDBJ databases">
        <authorList>
            <person name="Gruber-Vodicka R. H."/>
            <person name="Seah K. B. B."/>
        </authorList>
    </citation>
    <scope>NUCLEOTIDE SEQUENCE</scope>
    <source>
        <strain evidence="1">BECK_S312</strain>
        <strain evidence="2">BECK_S426</strain>
    </source>
</reference>
<proteinExistence type="predicted"/>
<protein>
    <submittedName>
        <fullName evidence="1">Uncharacterized protein</fullName>
    </submittedName>
</protein>
<sequence>MAALLTGCGTFYERPVIEDQLIYNLNGEQEIGTLAVTAQRRLIIANLKTGRFCSEPPPEAADSITSAIATALKANISPDKNASAELASNFARHVNQLYKRSHTVQLFRDAAFYLCVDAVNNANQRGEYDSYKEAVTKMVEGLKPAFTKEIEKYYEAEIAKAKNPPPVSQEMVICDSTASVGNTSNSADKKLSTSITCRPLAQMIEKKETK</sequence>
<evidence type="ECO:0000313" key="1">
    <source>
        <dbReference type="EMBL" id="VFK20170.1"/>
    </source>
</evidence>
<organism evidence="1">
    <name type="scientific">Candidatus Kentrum sp. LPFa</name>
    <dbReference type="NCBI Taxonomy" id="2126335"/>
    <lineage>
        <taxon>Bacteria</taxon>
        <taxon>Pseudomonadati</taxon>
        <taxon>Pseudomonadota</taxon>
        <taxon>Gammaproteobacteria</taxon>
        <taxon>Candidatus Kentrum</taxon>
    </lineage>
</organism>